<dbReference type="EMBL" id="JAHVAH010000001">
    <property type="protein sequence ID" value="MBW0144203.1"/>
    <property type="molecule type" value="Genomic_DNA"/>
</dbReference>
<name>A0ABS6V547_9SPHN</name>
<keyword evidence="1" id="KW-0175">Coiled coil</keyword>
<evidence type="ECO:0000256" key="1">
    <source>
        <dbReference type="SAM" id="Coils"/>
    </source>
</evidence>
<reference evidence="3 4" key="1">
    <citation type="submission" date="2021-07" db="EMBL/GenBank/DDBJ databases">
        <title>The draft genome sequence of Sphingomicrobium sp. B8.</title>
        <authorList>
            <person name="Mu L."/>
        </authorList>
    </citation>
    <scope>NUCLEOTIDE SEQUENCE [LARGE SCALE GENOMIC DNA]</scope>
    <source>
        <strain evidence="3 4">B8</strain>
    </source>
</reference>
<keyword evidence="4" id="KW-1185">Reference proteome</keyword>
<feature type="region of interest" description="Disordered" evidence="2">
    <location>
        <begin position="1"/>
        <end position="26"/>
    </location>
</feature>
<gene>
    <name evidence="3" type="ORF">KTQ36_02705</name>
</gene>
<evidence type="ECO:0000313" key="4">
    <source>
        <dbReference type="Proteomes" id="UP000698028"/>
    </source>
</evidence>
<comment type="caution">
    <text evidence="3">The sequence shown here is derived from an EMBL/GenBank/DDBJ whole genome shotgun (WGS) entry which is preliminary data.</text>
</comment>
<organism evidence="3 4">
    <name type="scientific">Sphingomicrobium clamense</name>
    <dbReference type="NCBI Taxonomy" id="2851013"/>
    <lineage>
        <taxon>Bacteria</taxon>
        <taxon>Pseudomonadati</taxon>
        <taxon>Pseudomonadota</taxon>
        <taxon>Alphaproteobacteria</taxon>
        <taxon>Sphingomonadales</taxon>
        <taxon>Sphingomonadaceae</taxon>
        <taxon>Sphingomicrobium</taxon>
    </lineage>
</organism>
<accession>A0ABS6V547</accession>
<dbReference type="RefSeq" id="WP_218632220.1">
    <property type="nucleotide sequence ID" value="NZ_JAHVAH010000001.1"/>
</dbReference>
<sequence>MDSYSEAQGYSDATEEVAPEKDVSDAIGTDERRMHVRAYNYWASLLDGRDFPSLEDLQADKIEEFGPHSVILDFSGKLNNPATPYVGKAIKEEIGVEEISKVSDVPGRSLLSRLTDHHFQIIATRAPVGFEAEFTNQRGHDICYRGILMPFSSDGKEIDFVYGVINWKDKGPTVASDTPITAVLPEFEAEREDEQELLDMLRAEEERNAANQEKRQKAMAIQRDPEEEIAAEEPVPSIAEMAGMGAAPTAAEEPEVATPDEEDGLADWLCAARESAEVCKAADGRSRAALYKALSLAYDFSVAAERRPEDYEEILGDAGVTAQARAPMTPIVKLVFGVDYDKARLTEFAAALSYAHREKVEFGMFAPYVEAMDGGLKGMVAEERKARRGAKPKVDKAAIAREKLRQAEAITLGDIQTNDEFALVVTRRNADGSHEVVARVIDEKLLDRALIKAAR</sequence>
<evidence type="ECO:0000256" key="2">
    <source>
        <dbReference type="SAM" id="MobiDB-lite"/>
    </source>
</evidence>
<protein>
    <recommendedName>
        <fullName evidence="5">PAS domain-containing protein</fullName>
    </recommendedName>
</protein>
<evidence type="ECO:0008006" key="5">
    <source>
        <dbReference type="Google" id="ProtNLM"/>
    </source>
</evidence>
<dbReference type="Proteomes" id="UP000698028">
    <property type="component" value="Unassembled WGS sequence"/>
</dbReference>
<proteinExistence type="predicted"/>
<feature type="coiled-coil region" evidence="1">
    <location>
        <begin position="184"/>
        <end position="223"/>
    </location>
</feature>
<evidence type="ECO:0000313" key="3">
    <source>
        <dbReference type="EMBL" id="MBW0144203.1"/>
    </source>
</evidence>